<feature type="non-terminal residue" evidence="1">
    <location>
        <position position="1"/>
    </location>
</feature>
<accession>A0A382QQB8</accession>
<proteinExistence type="predicted"/>
<organism evidence="1">
    <name type="scientific">marine metagenome</name>
    <dbReference type="NCBI Taxonomy" id="408172"/>
    <lineage>
        <taxon>unclassified sequences</taxon>
        <taxon>metagenomes</taxon>
        <taxon>ecological metagenomes</taxon>
    </lineage>
</organism>
<protein>
    <submittedName>
        <fullName evidence="1">Uncharacterized protein</fullName>
    </submittedName>
</protein>
<reference evidence="1" key="1">
    <citation type="submission" date="2018-05" db="EMBL/GenBank/DDBJ databases">
        <authorList>
            <person name="Lanie J.A."/>
            <person name="Ng W.-L."/>
            <person name="Kazmierczak K.M."/>
            <person name="Andrzejewski T.M."/>
            <person name="Davidsen T.M."/>
            <person name="Wayne K.J."/>
            <person name="Tettelin H."/>
            <person name="Glass J.I."/>
            <person name="Rusch D."/>
            <person name="Podicherti R."/>
            <person name="Tsui H.-C.T."/>
            <person name="Winkler M.E."/>
        </authorList>
    </citation>
    <scope>NUCLEOTIDE SEQUENCE</scope>
</reference>
<evidence type="ECO:0000313" key="1">
    <source>
        <dbReference type="EMBL" id="SVC87683.1"/>
    </source>
</evidence>
<dbReference type="EMBL" id="UINC01116148">
    <property type="protein sequence ID" value="SVC87683.1"/>
    <property type="molecule type" value="Genomic_DNA"/>
</dbReference>
<sequence length="107" mass="11854">VGENIQNNEPASLSMGNSLLFSGNSKNISTGSPSSLWRSALTRFSIFTGINVLKSTEFPDQFHHNLTSFSLHFPVGNKKVFGFGLQPIYRTNKLDIIDENFQFIGAD</sequence>
<dbReference type="AlphaFoldDB" id="A0A382QQB8"/>
<feature type="non-terminal residue" evidence="1">
    <location>
        <position position="107"/>
    </location>
</feature>
<gene>
    <name evidence="1" type="ORF">METZ01_LOCUS340537</name>
</gene>
<name>A0A382QQB8_9ZZZZ</name>